<name>A0A0G0QM46_9BACT</name>
<evidence type="ECO:0000313" key="4">
    <source>
        <dbReference type="Proteomes" id="UP000034246"/>
    </source>
</evidence>
<comment type="caution">
    <text evidence="3">The sequence shown here is derived from an EMBL/GenBank/DDBJ whole genome shotgun (WGS) entry which is preliminary data.</text>
</comment>
<dbReference type="Gene3D" id="3.90.550.10">
    <property type="entry name" value="Spore Coat Polysaccharide Biosynthesis Protein SpsA, Chain A"/>
    <property type="match status" value="1"/>
</dbReference>
<dbReference type="GO" id="GO:0016740">
    <property type="term" value="F:transferase activity"/>
    <property type="evidence" value="ECO:0007669"/>
    <property type="project" value="UniProtKB-KW"/>
</dbReference>
<dbReference type="Proteomes" id="UP000034246">
    <property type="component" value="Unassembled WGS sequence"/>
</dbReference>
<evidence type="ECO:0000259" key="2">
    <source>
        <dbReference type="Pfam" id="PF00535"/>
    </source>
</evidence>
<evidence type="ECO:0000256" key="1">
    <source>
        <dbReference type="SAM" id="Phobius"/>
    </source>
</evidence>
<dbReference type="PANTHER" id="PTHR43630:SF2">
    <property type="entry name" value="GLYCOSYLTRANSFERASE"/>
    <property type="match status" value="1"/>
</dbReference>
<keyword evidence="1" id="KW-1133">Transmembrane helix</keyword>
<accession>A0A0G0QM46</accession>
<gene>
    <name evidence="3" type="ORF">UT39_C0007G0035</name>
</gene>
<dbReference type="InterPro" id="IPR029044">
    <property type="entry name" value="Nucleotide-diphossugar_trans"/>
</dbReference>
<keyword evidence="1" id="KW-0472">Membrane</keyword>
<dbReference type="AlphaFoldDB" id="A0A0G0QM46"/>
<dbReference type="EMBL" id="LBWP01000007">
    <property type="protein sequence ID" value="KKR11470.1"/>
    <property type="molecule type" value="Genomic_DNA"/>
</dbReference>
<dbReference type="SUPFAM" id="SSF53448">
    <property type="entry name" value="Nucleotide-diphospho-sugar transferases"/>
    <property type="match status" value="1"/>
</dbReference>
<feature type="domain" description="Glycosyltransferase 2-like" evidence="2">
    <location>
        <begin position="5"/>
        <end position="90"/>
    </location>
</feature>
<dbReference type="PANTHER" id="PTHR43630">
    <property type="entry name" value="POLY-BETA-1,6-N-ACETYL-D-GLUCOSAMINE SYNTHASE"/>
    <property type="match status" value="1"/>
</dbReference>
<reference evidence="3 4" key="1">
    <citation type="journal article" date="2015" name="Nature">
        <title>rRNA introns, odd ribosomes, and small enigmatic genomes across a large radiation of phyla.</title>
        <authorList>
            <person name="Brown C.T."/>
            <person name="Hug L.A."/>
            <person name="Thomas B.C."/>
            <person name="Sharon I."/>
            <person name="Castelle C.J."/>
            <person name="Singh A."/>
            <person name="Wilkins M.J."/>
            <person name="Williams K.H."/>
            <person name="Banfield J.F."/>
        </authorList>
    </citation>
    <scope>NUCLEOTIDE SEQUENCE [LARGE SCALE GENOMIC DNA]</scope>
</reference>
<feature type="transmembrane region" description="Helical" evidence="1">
    <location>
        <begin position="286"/>
        <end position="304"/>
    </location>
</feature>
<evidence type="ECO:0000313" key="3">
    <source>
        <dbReference type="EMBL" id="KKR11470.1"/>
    </source>
</evidence>
<keyword evidence="3" id="KW-0808">Transferase</keyword>
<keyword evidence="1" id="KW-0812">Transmembrane</keyword>
<dbReference type="CDD" id="cd02511">
    <property type="entry name" value="Beta4Glucosyltransferase"/>
    <property type="match status" value="1"/>
</dbReference>
<proteinExistence type="predicted"/>
<organism evidence="3 4">
    <name type="scientific">Candidatus Woesebacteria bacterium GW2011_GWA1_39_21</name>
    <dbReference type="NCBI Taxonomy" id="1618550"/>
    <lineage>
        <taxon>Bacteria</taxon>
        <taxon>Candidatus Woeseibacteriota</taxon>
    </lineage>
</organism>
<protein>
    <submittedName>
        <fullName evidence="3">Glycosyl transferase family 2</fullName>
    </submittedName>
</protein>
<sequence length="309" mass="35509">MSTLSVVLATKNEEENIGPCLESVKNLADETVVFDEFSTDKTREVAKKYGAKVFEYQNKSNFHETKQKAIDKSSCDWILQLDADERVTTELATEIKIVINSSNVELAPRLICYPEVAAKIKEKGVSDEQLQLPKNVELFIRHQKLIERREGKLGNHSSETVAFFVPRINFFLGAPLRHAGVYPDGVIRLFKKGKAWLPGKSVHELMDVDGGVGWLFNDLEHHESPTFSRYLERANRYTDLTAEQFKTNHVSTDIFTLFYYSFVKPANVFFSLYIRHLGILDGMRGFVWSCFSALHFTIAYFKYWQTVKK</sequence>
<dbReference type="STRING" id="1618550.UT39_C0007G0035"/>
<dbReference type="Pfam" id="PF00535">
    <property type="entry name" value="Glycos_transf_2"/>
    <property type="match status" value="1"/>
</dbReference>
<dbReference type="InterPro" id="IPR001173">
    <property type="entry name" value="Glyco_trans_2-like"/>
</dbReference>